<comment type="function">
    <text evidence="1">Removes C-terminal D-alanyl residues from sugar-peptide cell wall precursors.</text>
</comment>
<dbReference type="GO" id="GO:0071555">
    <property type="term" value="P:cell wall organization"/>
    <property type="evidence" value="ECO:0007669"/>
    <property type="project" value="UniProtKB-KW"/>
</dbReference>
<dbReference type="InterPro" id="IPR012907">
    <property type="entry name" value="Peptidase_S11_C"/>
</dbReference>
<evidence type="ECO:0000256" key="7">
    <source>
        <dbReference type="ARBA" id="ARBA00022729"/>
    </source>
</evidence>
<dbReference type="Pfam" id="PF00768">
    <property type="entry name" value="Peptidase_S11"/>
    <property type="match status" value="1"/>
</dbReference>
<dbReference type="GO" id="GO:0009252">
    <property type="term" value="P:peptidoglycan biosynthetic process"/>
    <property type="evidence" value="ECO:0007669"/>
    <property type="project" value="UniProtKB-UniPathway"/>
</dbReference>
<proteinExistence type="inferred from homology"/>
<dbReference type="SUPFAM" id="SSF69189">
    <property type="entry name" value="Penicillin-binding protein associated domain"/>
    <property type="match status" value="1"/>
</dbReference>
<evidence type="ECO:0000256" key="3">
    <source>
        <dbReference type="ARBA" id="ARBA00007164"/>
    </source>
</evidence>
<dbReference type="STRING" id="1121881.SAMN02745225_00687"/>
<keyword evidence="5 19" id="KW-0121">Carboxypeptidase</keyword>
<dbReference type="GO" id="GO:0009002">
    <property type="term" value="F:serine-type D-Ala-D-Ala carboxypeptidase activity"/>
    <property type="evidence" value="ECO:0007669"/>
    <property type="project" value="UniProtKB-EC"/>
</dbReference>
<dbReference type="GO" id="GO:0008360">
    <property type="term" value="P:regulation of cell shape"/>
    <property type="evidence" value="ECO:0007669"/>
    <property type="project" value="UniProtKB-KW"/>
</dbReference>
<evidence type="ECO:0000256" key="2">
    <source>
        <dbReference type="ARBA" id="ARBA00004752"/>
    </source>
</evidence>
<evidence type="ECO:0000313" key="19">
    <source>
        <dbReference type="EMBL" id="SHE46420.1"/>
    </source>
</evidence>
<feature type="active site" description="Proton acceptor" evidence="13">
    <location>
        <position position="112"/>
    </location>
</feature>
<evidence type="ECO:0000256" key="17">
    <source>
        <dbReference type="SAM" id="Phobius"/>
    </source>
</evidence>
<evidence type="ECO:0000256" key="8">
    <source>
        <dbReference type="ARBA" id="ARBA00022801"/>
    </source>
</evidence>
<keyword evidence="11" id="KW-0961">Cell wall biogenesis/degradation</keyword>
<evidence type="ECO:0000256" key="1">
    <source>
        <dbReference type="ARBA" id="ARBA00003217"/>
    </source>
</evidence>
<comment type="pathway">
    <text evidence="2">Cell wall biogenesis; peptidoglycan biosynthesis.</text>
</comment>
<evidence type="ECO:0000256" key="10">
    <source>
        <dbReference type="ARBA" id="ARBA00022984"/>
    </source>
</evidence>
<dbReference type="EMBL" id="FQUL01000006">
    <property type="protein sequence ID" value="SHE46420.1"/>
    <property type="molecule type" value="Genomic_DNA"/>
</dbReference>
<comment type="similarity">
    <text evidence="3 15">Belongs to the peptidase S11 family.</text>
</comment>
<gene>
    <name evidence="19" type="ORF">SAMN02745225_00687</name>
</gene>
<evidence type="ECO:0000259" key="18">
    <source>
        <dbReference type="SMART" id="SM00936"/>
    </source>
</evidence>
<evidence type="ECO:0000256" key="12">
    <source>
        <dbReference type="ARBA" id="ARBA00034000"/>
    </source>
</evidence>
<evidence type="ECO:0000256" key="14">
    <source>
        <dbReference type="PIRSR" id="PIRSR618044-2"/>
    </source>
</evidence>
<protein>
    <recommendedName>
        <fullName evidence="4">serine-type D-Ala-D-Ala carboxypeptidase</fullName>
        <ecNumber evidence="4">3.4.16.4</ecNumber>
    </recommendedName>
</protein>
<dbReference type="Gene3D" id="2.60.410.10">
    <property type="entry name" value="D-Ala-D-Ala carboxypeptidase, C-terminal domain"/>
    <property type="match status" value="1"/>
</dbReference>
<feature type="region of interest" description="Disordered" evidence="16">
    <location>
        <begin position="1"/>
        <end position="25"/>
    </location>
</feature>
<dbReference type="PRINTS" id="PR00725">
    <property type="entry name" value="DADACBPTASE1"/>
</dbReference>
<dbReference type="InterPro" id="IPR037167">
    <property type="entry name" value="Peptidase_S11_C_sf"/>
</dbReference>
<evidence type="ECO:0000256" key="13">
    <source>
        <dbReference type="PIRSR" id="PIRSR618044-1"/>
    </source>
</evidence>
<name>A0A1M4TPJ9_9ACTN</name>
<dbReference type="SUPFAM" id="SSF56601">
    <property type="entry name" value="beta-lactamase/transpeptidase-like"/>
    <property type="match status" value="1"/>
</dbReference>
<keyword evidence="7" id="KW-0732">Signal</keyword>
<organism evidence="19 20">
    <name type="scientific">Ferrithrix thermotolerans DSM 19514</name>
    <dbReference type="NCBI Taxonomy" id="1121881"/>
    <lineage>
        <taxon>Bacteria</taxon>
        <taxon>Bacillati</taxon>
        <taxon>Actinomycetota</taxon>
        <taxon>Acidimicrobiia</taxon>
        <taxon>Acidimicrobiales</taxon>
        <taxon>Acidimicrobiaceae</taxon>
        <taxon>Ferrithrix</taxon>
    </lineage>
</organism>
<sequence length="427" mass="43768">MARKDKGSWTAARGSSRGYGSHSSRGGYALRRVLAALIVVAVLIVVVGVVQLLRPVPPPNFTSSLNVPALVPGQAPSLPWPSQGSATLDIQGVGSFGSHGSKSPIAIASVAKMTTALLIVQDHPLSLGQNGPSITITQSDYQTYLQMQAAVDSVMAVAPGETLSEYQMLEGLLIPSADNLAVTLAQWDAGSVSAFVGKMNAFAKKLGLTGTTYTDPSGLTPTTVSTPKDQLKIAELVEQNPVLAQIVAEPQATLPVAGTVYNVDYDLGHDGIVGVKTGSTPNGGDFAFAADVNVAGGATDKIVGVVLGQQGLQPLITALDAAKSLVKAAASVPKTVQVVKAGGVVGSITVPGKGSIPVLAKDTLTVQEWAGLTESDSFSIKVKKAPIKEGQVVGTLTMMVGEQHLSTPLIAGAAIGSTPISYRLLHL</sequence>
<keyword evidence="6" id="KW-0645">Protease</keyword>
<comment type="catalytic activity">
    <reaction evidence="12">
        <text>Preferential cleavage: (Ac)2-L-Lys-D-Ala-|-D-Ala. Also transpeptidation of peptidyl-alanyl moieties that are N-acyl substituents of D-alanine.</text>
        <dbReference type="EC" id="3.4.16.4"/>
    </reaction>
</comment>
<evidence type="ECO:0000256" key="16">
    <source>
        <dbReference type="SAM" id="MobiDB-lite"/>
    </source>
</evidence>
<keyword evidence="9" id="KW-0133">Cell shape</keyword>
<reference evidence="20" key="1">
    <citation type="submission" date="2016-11" db="EMBL/GenBank/DDBJ databases">
        <authorList>
            <person name="Varghese N."/>
            <person name="Submissions S."/>
        </authorList>
    </citation>
    <scope>NUCLEOTIDE SEQUENCE [LARGE SCALE GENOMIC DNA]</scope>
    <source>
        <strain evidence="20">DSM 19514</strain>
    </source>
</reference>
<dbReference type="Gene3D" id="3.40.710.10">
    <property type="entry name" value="DD-peptidase/beta-lactamase superfamily"/>
    <property type="match status" value="1"/>
</dbReference>
<dbReference type="InterPro" id="IPR015956">
    <property type="entry name" value="Peniciliin-bd_prot_C_sf"/>
</dbReference>
<dbReference type="OrthoDB" id="3530815at2"/>
<evidence type="ECO:0000256" key="9">
    <source>
        <dbReference type="ARBA" id="ARBA00022960"/>
    </source>
</evidence>
<feature type="compositionally biased region" description="Low complexity" evidence="16">
    <location>
        <begin position="11"/>
        <end position="25"/>
    </location>
</feature>
<accession>A0A1M4TPJ9</accession>
<evidence type="ECO:0000313" key="20">
    <source>
        <dbReference type="Proteomes" id="UP000184295"/>
    </source>
</evidence>
<evidence type="ECO:0000256" key="4">
    <source>
        <dbReference type="ARBA" id="ARBA00012448"/>
    </source>
</evidence>
<evidence type="ECO:0000256" key="11">
    <source>
        <dbReference type="ARBA" id="ARBA00023316"/>
    </source>
</evidence>
<keyword evidence="20" id="KW-1185">Reference proteome</keyword>
<dbReference type="InterPro" id="IPR012338">
    <property type="entry name" value="Beta-lactam/transpept-like"/>
</dbReference>
<dbReference type="AlphaFoldDB" id="A0A1M4TPJ9"/>
<dbReference type="RefSeq" id="WP_084660152.1">
    <property type="nucleotide sequence ID" value="NZ_FQUL01000006.1"/>
</dbReference>
<evidence type="ECO:0000256" key="6">
    <source>
        <dbReference type="ARBA" id="ARBA00022670"/>
    </source>
</evidence>
<keyword evidence="10" id="KW-0573">Peptidoglycan synthesis</keyword>
<feature type="active site" evidence="13">
    <location>
        <position position="176"/>
    </location>
</feature>
<keyword evidence="17" id="KW-0812">Transmembrane</keyword>
<feature type="binding site" evidence="14">
    <location>
        <position position="276"/>
    </location>
    <ligand>
        <name>substrate</name>
    </ligand>
</feature>
<dbReference type="GO" id="GO:0006508">
    <property type="term" value="P:proteolysis"/>
    <property type="evidence" value="ECO:0007669"/>
    <property type="project" value="UniProtKB-KW"/>
</dbReference>
<keyword evidence="17" id="KW-0472">Membrane</keyword>
<feature type="domain" description="Peptidase S11 D-Ala-D-Ala carboxypeptidase A C-terminal" evidence="18">
    <location>
        <begin position="334"/>
        <end position="417"/>
    </location>
</feature>
<dbReference type="EC" id="3.4.16.4" evidence="4"/>
<dbReference type="InterPro" id="IPR018044">
    <property type="entry name" value="Peptidase_S11"/>
</dbReference>
<dbReference type="Pfam" id="PF07943">
    <property type="entry name" value="PBP5_C"/>
    <property type="match status" value="1"/>
</dbReference>
<feature type="transmembrane region" description="Helical" evidence="17">
    <location>
        <begin position="33"/>
        <end position="53"/>
    </location>
</feature>
<dbReference type="Proteomes" id="UP000184295">
    <property type="component" value="Unassembled WGS sequence"/>
</dbReference>
<evidence type="ECO:0000256" key="5">
    <source>
        <dbReference type="ARBA" id="ARBA00022645"/>
    </source>
</evidence>
<keyword evidence="8" id="KW-0378">Hydrolase</keyword>
<feature type="active site" description="Acyl-ester intermediate" evidence="13">
    <location>
        <position position="109"/>
    </location>
</feature>
<dbReference type="SMART" id="SM00936">
    <property type="entry name" value="PBP5_C"/>
    <property type="match status" value="1"/>
</dbReference>
<dbReference type="InterPro" id="IPR001967">
    <property type="entry name" value="Peptidase_S11_N"/>
</dbReference>
<evidence type="ECO:0000256" key="15">
    <source>
        <dbReference type="RuleBase" id="RU004016"/>
    </source>
</evidence>
<dbReference type="UniPathway" id="UPA00219"/>
<keyword evidence="17" id="KW-1133">Transmembrane helix</keyword>